<dbReference type="InterPro" id="IPR005862">
    <property type="entry name" value="PurT"/>
</dbReference>
<evidence type="ECO:0000256" key="5">
    <source>
        <dbReference type="ARBA" id="ARBA00022755"/>
    </source>
</evidence>
<evidence type="ECO:0000256" key="6">
    <source>
        <dbReference type="ARBA" id="ARBA00022840"/>
    </source>
</evidence>
<sequence>MYGAPLSTNAKKMMLLGAGELGKEVILEAQRLGVETIAVDRYANAPAMQVAHRSYVINMLDGEELRRIIEKERPDLIVPEIEAIATPTLVELESEGYHVVPTATAARLTMDREGIRRLAAETLGLPTARYAFADSLEELQEAVATIGTPCVIKPIMSSSGKGQSVCRVPEDVEACWNYAMEGGRAKKTRVIVEEFIRFDSEITLLTVRSVSGTTYCAPIGHIQKDGDYIESWQPHTMSEAQIAEAQRVAGAITEALGGAGIYGVELFLAPDKVYFSEVSPRPHDTGMVTMASQDLSEFALHVRAILGFPIPNVRLLTPAASYTLKADRETSDFRIGGLEQALAVPNSQVRVFGKPETKPGRRMAVALSSAETVEAARRQAKESASHLRIEYGTDKA</sequence>
<dbReference type="GO" id="GO:0005524">
    <property type="term" value="F:ATP binding"/>
    <property type="evidence" value="ECO:0007669"/>
    <property type="project" value="UniProtKB-UniRule"/>
</dbReference>
<dbReference type="InterPro" id="IPR011761">
    <property type="entry name" value="ATP-grasp"/>
</dbReference>
<dbReference type="PANTHER" id="PTHR43055">
    <property type="entry name" value="FORMATE-DEPENDENT PHOSPHORIBOSYLGLYCINAMIDE FORMYLTRANSFERASE"/>
    <property type="match status" value="1"/>
</dbReference>
<evidence type="ECO:0000313" key="10">
    <source>
        <dbReference type="EMBL" id="KEQ24397.1"/>
    </source>
</evidence>
<feature type="binding site" evidence="8">
    <location>
        <position position="201"/>
    </location>
    <ligand>
        <name>ATP</name>
        <dbReference type="ChEBI" id="CHEBI:30616"/>
    </ligand>
</feature>
<dbReference type="EMBL" id="JNVM01000016">
    <property type="protein sequence ID" value="KEQ24397.1"/>
    <property type="molecule type" value="Genomic_DNA"/>
</dbReference>
<dbReference type="SUPFAM" id="SSF52440">
    <property type="entry name" value="PreATP-grasp domain"/>
    <property type="match status" value="1"/>
</dbReference>
<dbReference type="AlphaFoldDB" id="A0A081P124"/>
<comment type="catalytic activity">
    <reaction evidence="8">
        <text>N(1)-(5-phospho-beta-D-ribosyl)glycinamide + formate + ATP = N(2)-formyl-N(1)-(5-phospho-beta-D-ribosyl)glycinamide + ADP + phosphate + H(+)</text>
        <dbReference type="Rhea" id="RHEA:24829"/>
        <dbReference type="ChEBI" id="CHEBI:15378"/>
        <dbReference type="ChEBI" id="CHEBI:15740"/>
        <dbReference type="ChEBI" id="CHEBI:30616"/>
        <dbReference type="ChEBI" id="CHEBI:43474"/>
        <dbReference type="ChEBI" id="CHEBI:143788"/>
        <dbReference type="ChEBI" id="CHEBI:147286"/>
        <dbReference type="ChEBI" id="CHEBI:456216"/>
        <dbReference type="EC" id="6.3.1.21"/>
    </reaction>
</comment>
<dbReference type="NCBIfam" id="NF006766">
    <property type="entry name" value="PRK09288.1"/>
    <property type="match status" value="1"/>
</dbReference>
<keyword evidence="6 8" id="KW-0067">ATP-binding</keyword>
<dbReference type="SUPFAM" id="SSF56059">
    <property type="entry name" value="Glutathione synthetase ATP-binding domain-like"/>
    <property type="match status" value="1"/>
</dbReference>
<dbReference type="NCBIfam" id="TIGR01142">
    <property type="entry name" value="purT"/>
    <property type="match status" value="1"/>
</dbReference>
<keyword evidence="7 8" id="KW-0460">Magnesium</keyword>
<dbReference type="eggNOG" id="COG0027">
    <property type="taxonomic scope" value="Bacteria"/>
</dbReference>
<comment type="subunit">
    <text evidence="1 8">Homodimer.</text>
</comment>
<name>A0A081P124_9BACL</name>
<feature type="binding site" evidence="8">
    <location>
        <position position="354"/>
    </location>
    <ligand>
        <name>N(1)-(5-phospho-beta-D-ribosyl)glycinamide</name>
        <dbReference type="ChEBI" id="CHEBI:143788"/>
    </ligand>
</feature>
<gene>
    <name evidence="8 10" type="primary">purT</name>
    <name evidence="10" type="ORF">ET33_08930</name>
</gene>
<dbReference type="FunFam" id="3.30.1490.20:FF:000013">
    <property type="entry name" value="Formate-dependent phosphoribosylglycinamide formyltransferase"/>
    <property type="match status" value="1"/>
</dbReference>
<dbReference type="InterPro" id="IPR054350">
    <property type="entry name" value="PurT/PurK_preATP-grasp"/>
</dbReference>
<dbReference type="UniPathway" id="UPA00074">
    <property type="reaction ID" value="UER00127"/>
</dbReference>
<feature type="binding site" evidence="8">
    <location>
        <begin position="361"/>
        <end position="362"/>
    </location>
    <ligand>
        <name>N(1)-(5-phospho-beta-D-ribosyl)glycinamide</name>
        <dbReference type="ChEBI" id="CHEBI:143788"/>
    </ligand>
</feature>
<accession>A0A081P124</accession>
<comment type="pathway">
    <text evidence="8">Purine metabolism; IMP biosynthesis via de novo pathway; N(2)-formyl-N(1)-(5-phospho-D-ribosyl)glycinamide from N(1)-(5-phospho-D-ribosyl)glycinamide (formate route): step 1/1.</text>
</comment>
<dbReference type="Gene3D" id="3.40.50.20">
    <property type="match status" value="1"/>
</dbReference>
<dbReference type="InterPro" id="IPR003135">
    <property type="entry name" value="ATP-grasp_carboxylate-amine"/>
</dbReference>
<dbReference type="PANTHER" id="PTHR43055:SF1">
    <property type="entry name" value="FORMATE-DEPENDENT PHOSPHORIBOSYLGLYCINAMIDE FORMYLTRANSFERASE"/>
    <property type="match status" value="1"/>
</dbReference>
<keyword evidence="5 8" id="KW-0658">Purine biosynthesis</keyword>
<evidence type="ECO:0000256" key="1">
    <source>
        <dbReference type="ARBA" id="ARBA00011738"/>
    </source>
</evidence>
<evidence type="ECO:0000256" key="7">
    <source>
        <dbReference type="ARBA" id="ARBA00022842"/>
    </source>
</evidence>
<dbReference type="GO" id="GO:0000287">
    <property type="term" value="F:magnesium ion binding"/>
    <property type="evidence" value="ECO:0007669"/>
    <property type="project" value="UniProtKB-UniRule"/>
</dbReference>
<evidence type="ECO:0000256" key="2">
    <source>
        <dbReference type="ARBA" id="ARBA00022598"/>
    </source>
</evidence>
<dbReference type="Gene3D" id="3.30.470.20">
    <property type="entry name" value="ATP-grasp fold, B domain"/>
    <property type="match status" value="1"/>
</dbReference>
<feature type="binding site" evidence="8">
    <location>
        <position position="153"/>
    </location>
    <ligand>
        <name>ATP</name>
        <dbReference type="ChEBI" id="CHEBI:30616"/>
    </ligand>
</feature>
<dbReference type="PROSITE" id="PS50975">
    <property type="entry name" value="ATP_GRASP"/>
    <property type="match status" value="1"/>
</dbReference>
<dbReference type="GO" id="GO:0005829">
    <property type="term" value="C:cytosol"/>
    <property type="evidence" value="ECO:0007669"/>
    <property type="project" value="TreeGrafter"/>
</dbReference>
<evidence type="ECO:0000256" key="3">
    <source>
        <dbReference type="ARBA" id="ARBA00022723"/>
    </source>
</evidence>
<evidence type="ECO:0000313" key="11">
    <source>
        <dbReference type="Proteomes" id="UP000028123"/>
    </source>
</evidence>
<dbReference type="Pfam" id="PF22660">
    <property type="entry name" value="RS_preATP-grasp-like"/>
    <property type="match status" value="1"/>
</dbReference>
<feature type="binding site" evidence="8">
    <location>
        <position position="284"/>
    </location>
    <ligand>
        <name>N(1)-(5-phospho-beta-D-ribosyl)glycinamide</name>
        <dbReference type="ChEBI" id="CHEBI:143788"/>
    </ligand>
</feature>
<dbReference type="EC" id="6.3.1.21" evidence="8"/>
<dbReference type="GO" id="GO:0004644">
    <property type="term" value="F:phosphoribosylglycinamide formyltransferase activity"/>
    <property type="evidence" value="ECO:0007669"/>
    <property type="project" value="UniProtKB-UniRule"/>
</dbReference>
<feature type="domain" description="ATP-grasp" evidence="9">
    <location>
        <begin position="117"/>
        <end position="306"/>
    </location>
</feature>
<dbReference type="SUPFAM" id="SSF51246">
    <property type="entry name" value="Rudiment single hybrid motif"/>
    <property type="match status" value="1"/>
</dbReference>
<feature type="binding site" evidence="8">
    <location>
        <begin position="20"/>
        <end position="21"/>
    </location>
    <ligand>
        <name>N(1)-(5-phospho-beta-D-ribosyl)glycinamide</name>
        <dbReference type="ChEBI" id="CHEBI:143788"/>
    </ligand>
</feature>
<dbReference type="FunFam" id="3.40.50.20:FF:000007">
    <property type="entry name" value="Formate-dependent phosphoribosylglycinamide formyltransferase"/>
    <property type="match status" value="1"/>
</dbReference>
<feature type="binding site" evidence="8">
    <location>
        <position position="277"/>
    </location>
    <ligand>
        <name>Mg(2+)</name>
        <dbReference type="ChEBI" id="CHEBI:18420"/>
    </ligand>
</feature>
<dbReference type="InterPro" id="IPR011054">
    <property type="entry name" value="Rudment_hybrid_motif"/>
</dbReference>
<dbReference type="GO" id="GO:0006189">
    <property type="term" value="P:'de novo' IMP biosynthetic process"/>
    <property type="evidence" value="ECO:0007669"/>
    <property type="project" value="UniProtKB-UniRule"/>
</dbReference>
<evidence type="ECO:0000256" key="8">
    <source>
        <dbReference type="HAMAP-Rule" id="MF_01643"/>
    </source>
</evidence>
<keyword evidence="4 8" id="KW-0547">Nucleotide-binding</keyword>
<dbReference type="RefSeq" id="WP_036685572.1">
    <property type="nucleotide sequence ID" value="NZ_FYEP01000009.1"/>
</dbReference>
<keyword evidence="10" id="KW-0808">Transferase</keyword>
<organism evidence="10 11">
    <name type="scientific">Paenibacillus tyrfis</name>
    <dbReference type="NCBI Taxonomy" id="1501230"/>
    <lineage>
        <taxon>Bacteria</taxon>
        <taxon>Bacillati</taxon>
        <taxon>Bacillota</taxon>
        <taxon>Bacilli</taxon>
        <taxon>Bacillales</taxon>
        <taxon>Paenibacillaceae</taxon>
        <taxon>Paenibacillus</taxon>
    </lineage>
</organism>
<proteinExistence type="inferred from homology"/>
<dbReference type="Gene3D" id="3.30.1490.20">
    <property type="entry name" value="ATP-grasp fold, A domain"/>
    <property type="match status" value="1"/>
</dbReference>
<dbReference type="OrthoDB" id="9804625at2"/>
<comment type="similarity">
    <text evidence="8">Belongs to the PurK/PurT family.</text>
</comment>
<feature type="binding site" evidence="8">
    <location>
        <position position="80"/>
    </location>
    <ligand>
        <name>N(1)-(5-phospho-beta-D-ribosyl)glycinamide</name>
        <dbReference type="ChEBI" id="CHEBI:143788"/>
    </ligand>
</feature>
<dbReference type="InterPro" id="IPR048740">
    <property type="entry name" value="PurT_C"/>
</dbReference>
<dbReference type="HAMAP" id="MF_01643">
    <property type="entry name" value="PurT"/>
    <property type="match status" value="1"/>
</dbReference>
<feature type="binding site" evidence="8">
    <location>
        <begin position="193"/>
        <end position="196"/>
    </location>
    <ligand>
        <name>ATP</name>
        <dbReference type="ChEBI" id="CHEBI:30616"/>
    </ligand>
</feature>
<feature type="binding site" evidence="8">
    <location>
        <position position="112"/>
    </location>
    <ligand>
        <name>ATP</name>
        <dbReference type="ChEBI" id="CHEBI:30616"/>
    </ligand>
</feature>
<dbReference type="GO" id="GO:0043815">
    <property type="term" value="F:phosphoribosylglycinamide formyltransferase 2 activity"/>
    <property type="evidence" value="ECO:0007669"/>
    <property type="project" value="UniProtKB-UniRule"/>
</dbReference>
<feature type="binding site" evidence="8">
    <location>
        <begin position="158"/>
        <end position="163"/>
    </location>
    <ligand>
        <name>ATP</name>
        <dbReference type="ChEBI" id="CHEBI:30616"/>
    </ligand>
</feature>
<protein>
    <recommendedName>
        <fullName evidence="8">Formate-dependent phosphoribosylglycinamide formyltransferase</fullName>
        <ecNumber evidence="8">6.3.1.21</ecNumber>
    </recommendedName>
    <alternativeName>
        <fullName evidence="8">5'-phosphoribosylglycinamide transformylase 2</fullName>
    </alternativeName>
    <alternativeName>
        <fullName evidence="8">Formate-dependent GAR transformylase</fullName>
    </alternativeName>
    <alternativeName>
        <fullName evidence="8">GAR transformylase 2</fullName>
        <shortName evidence="8">GART 2</shortName>
    </alternativeName>
    <alternativeName>
        <fullName evidence="8">Non-folate glycinamide ribonucleotide transformylase</fullName>
    </alternativeName>
    <alternativeName>
        <fullName evidence="8">Phosphoribosylglycinamide formyltransferase 2</fullName>
    </alternativeName>
</protein>
<evidence type="ECO:0000256" key="4">
    <source>
        <dbReference type="ARBA" id="ARBA00022741"/>
    </source>
</evidence>
<dbReference type="Pfam" id="PF02222">
    <property type="entry name" value="ATP-grasp"/>
    <property type="match status" value="1"/>
</dbReference>
<dbReference type="Proteomes" id="UP000028123">
    <property type="component" value="Unassembled WGS sequence"/>
</dbReference>
<reference evidence="10 11" key="1">
    <citation type="submission" date="2014-06" db="EMBL/GenBank/DDBJ databases">
        <title>Draft genome sequence of Paenibacillus sp. MSt1.</title>
        <authorList>
            <person name="Aw Y.K."/>
            <person name="Ong K.S."/>
            <person name="Gan H.M."/>
            <person name="Lee S.M."/>
        </authorList>
    </citation>
    <scope>NUCLEOTIDE SEQUENCE [LARGE SCALE GENOMIC DNA]</scope>
    <source>
        <strain evidence="10 11">MSt1</strain>
    </source>
</reference>
<comment type="function">
    <text evidence="8">Involved in the de novo purine biosynthesis. Catalyzes the transfer of formate to 5-phospho-ribosyl-glycinamide (GAR), producing 5-phospho-ribosyl-N-formylglycinamide (FGAR). Formate is provided by PurU via hydrolysis of 10-formyl-tetrahydrofolate.</text>
</comment>
<dbReference type="InterPro" id="IPR013815">
    <property type="entry name" value="ATP_grasp_subdomain_1"/>
</dbReference>
<keyword evidence="2 8" id="KW-0436">Ligase</keyword>
<dbReference type="InterPro" id="IPR016185">
    <property type="entry name" value="PreATP-grasp_dom_sf"/>
</dbReference>
<evidence type="ECO:0000259" key="9">
    <source>
        <dbReference type="PROSITE" id="PS50975"/>
    </source>
</evidence>
<keyword evidence="3 8" id="KW-0479">Metal-binding</keyword>
<comment type="caution">
    <text evidence="10">The sequence shown here is derived from an EMBL/GenBank/DDBJ whole genome shotgun (WGS) entry which is preliminary data.</text>
</comment>
<feature type="binding site" evidence="8">
    <location>
        <position position="265"/>
    </location>
    <ligand>
        <name>Mg(2+)</name>
        <dbReference type="ChEBI" id="CHEBI:18420"/>
    </ligand>
</feature>
<dbReference type="Pfam" id="PF21244">
    <property type="entry name" value="PurT_C"/>
    <property type="match status" value="1"/>
</dbReference>
<keyword evidence="11" id="KW-1185">Reference proteome</keyword>